<reference evidence="2 3" key="1">
    <citation type="submission" date="2018-07" db="EMBL/GenBank/DDBJ databases">
        <title>A high quality draft genome assembly of the barn swallow (H. rustica rustica).</title>
        <authorList>
            <person name="Formenti G."/>
            <person name="Chiara M."/>
            <person name="Poveda L."/>
            <person name="Francoijs K.-J."/>
            <person name="Bonisoli-Alquati A."/>
            <person name="Canova L."/>
            <person name="Gianfranceschi L."/>
            <person name="Horner D.S."/>
            <person name="Saino N."/>
        </authorList>
    </citation>
    <scope>NUCLEOTIDE SEQUENCE [LARGE SCALE GENOMIC DNA]</scope>
    <source>
        <strain evidence="2">Chelidonia</strain>
        <tissue evidence="2">Blood</tissue>
    </source>
</reference>
<dbReference type="Proteomes" id="UP000269221">
    <property type="component" value="Unassembled WGS sequence"/>
</dbReference>
<accession>A0A3M0KCN0</accession>
<gene>
    <name evidence="2" type="ORF">DUI87_15091</name>
</gene>
<organism evidence="2 3">
    <name type="scientific">Hirundo rustica rustica</name>
    <dbReference type="NCBI Taxonomy" id="333673"/>
    <lineage>
        <taxon>Eukaryota</taxon>
        <taxon>Metazoa</taxon>
        <taxon>Chordata</taxon>
        <taxon>Craniata</taxon>
        <taxon>Vertebrata</taxon>
        <taxon>Euteleostomi</taxon>
        <taxon>Archelosauria</taxon>
        <taxon>Archosauria</taxon>
        <taxon>Dinosauria</taxon>
        <taxon>Saurischia</taxon>
        <taxon>Theropoda</taxon>
        <taxon>Coelurosauria</taxon>
        <taxon>Aves</taxon>
        <taxon>Neognathae</taxon>
        <taxon>Neoaves</taxon>
        <taxon>Telluraves</taxon>
        <taxon>Australaves</taxon>
        <taxon>Passeriformes</taxon>
        <taxon>Sylvioidea</taxon>
        <taxon>Hirundinidae</taxon>
        <taxon>Hirundo</taxon>
    </lineage>
</organism>
<feature type="compositionally biased region" description="Basic and acidic residues" evidence="1">
    <location>
        <begin position="29"/>
        <end position="52"/>
    </location>
</feature>
<sequence length="205" mass="22629">MTDNVNGKEDCNIRSTSDSAAHAHYGNENGEKKLLRREENQETSALEKKGIDEAEEANPEALTREDTRNFHENIMAMQHHGPEVNGEIKQTELGEGDMNEEEKCPPVPWESRVLNVEDGKEESPWCEEGGVFEDSRPVQEEIAKATGNDHPVNSDPEPGDLCVNEEEKNAANTEHDASGDLLQGPGLEKTTSSLTSQNPAFNGKY</sequence>
<feature type="compositionally biased region" description="Basic and acidic residues" evidence="1">
    <location>
        <begin position="62"/>
        <end position="71"/>
    </location>
</feature>
<protein>
    <submittedName>
        <fullName evidence="2">Uncharacterized protein</fullName>
    </submittedName>
</protein>
<dbReference type="EMBL" id="QRBI01000117">
    <property type="protein sequence ID" value="RMC08840.1"/>
    <property type="molecule type" value="Genomic_DNA"/>
</dbReference>
<dbReference type="STRING" id="333673.A0A3M0KCN0"/>
<evidence type="ECO:0000313" key="3">
    <source>
        <dbReference type="Proteomes" id="UP000269221"/>
    </source>
</evidence>
<feature type="compositionally biased region" description="Basic and acidic residues" evidence="1">
    <location>
        <begin position="133"/>
        <end position="143"/>
    </location>
</feature>
<name>A0A3M0KCN0_HIRRU</name>
<dbReference type="OrthoDB" id="120976at2759"/>
<feature type="compositionally biased region" description="Polar residues" evidence="1">
    <location>
        <begin position="189"/>
        <end position="205"/>
    </location>
</feature>
<feature type="region of interest" description="Disordered" evidence="1">
    <location>
        <begin position="1"/>
        <end position="71"/>
    </location>
</feature>
<evidence type="ECO:0000256" key="1">
    <source>
        <dbReference type="SAM" id="MobiDB-lite"/>
    </source>
</evidence>
<feature type="compositionally biased region" description="Basic and acidic residues" evidence="1">
    <location>
        <begin position="165"/>
        <end position="178"/>
    </location>
</feature>
<dbReference type="AlphaFoldDB" id="A0A3M0KCN0"/>
<evidence type="ECO:0000313" key="2">
    <source>
        <dbReference type="EMBL" id="RMC08840.1"/>
    </source>
</evidence>
<keyword evidence="3" id="KW-1185">Reference proteome</keyword>
<proteinExistence type="predicted"/>
<feature type="compositionally biased region" description="Basic and acidic residues" evidence="1">
    <location>
        <begin position="1"/>
        <end position="12"/>
    </location>
</feature>
<comment type="caution">
    <text evidence="2">The sequence shown here is derived from an EMBL/GenBank/DDBJ whole genome shotgun (WGS) entry which is preliminary data.</text>
</comment>
<feature type="region of interest" description="Disordered" evidence="1">
    <location>
        <begin position="118"/>
        <end position="205"/>
    </location>
</feature>